<dbReference type="AlphaFoldDB" id="A0A6A4RD81"/>
<dbReference type="EMBL" id="WSFO01000059">
    <property type="protein sequence ID" value="KAE9623956.1"/>
    <property type="molecule type" value="Genomic_DNA"/>
</dbReference>
<evidence type="ECO:0000313" key="2">
    <source>
        <dbReference type="Proteomes" id="UP000441586"/>
    </source>
</evidence>
<reference evidence="1 2" key="1">
    <citation type="submission" date="2019-12" db="EMBL/GenBank/DDBJ databases">
        <authorList>
            <person name="Zhang Y.-J."/>
        </authorList>
    </citation>
    <scope>NUCLEOTIDE SEQUENCE [LARGE SCALE GENOMIC DNA]</scope>
    <source>
        <strain evidence="1 2">H18S-6</strain>
    </source>
</reference>
<evidence type="ECO:0000313" key="1">
    <source>
        <dbReference type="EMBL" id="KAE9623956.1"/>
    </source>
</evidence>
<dbReference type="RefSeq" id="WP_158981892.1">
    <property type="nucleotide sequence ID" value="NZ_WSFO01000059.1"/>
</dbReference>
<comment type="caution">
    <text evidence="1">The sequence shown here is derived from an EMBL/GenBank/DDBJ whole genome shotgun (WGS) entry which is preliminary data.</text>
</comment>
<gene>
    <name evidence="1" type="ORF">GP644_23615</name>
</gene>
<organism evidence="1 2">
    <name type="scientific">Parasedimentitalea maritima</name>
    <dbReference type="NCBI Taxonomy" id="2578117"/>
    <lineage>
        <taxon>Bacteria</taxon>
        <taxon>Pseudomonadati</taxon>
        <taxon>Pseudomonadota</taxon>
        <taxon>Alphaproteobacteria</taxon>
        <taxon>Rhodobacterales</taxon>
        <taxon>Paracoccaceae</taxon>
        <taxon>Parasedimentitalea</taxon>
    </lineage>
</organism>
<sequence length="75" mass="9095">MALDRIKDLHQVYQHGNVVEWESPQGQRYRYERDRGAVGRELDAVKPQHEWYVLEKNDLTHAKRRVFDLINEDEF</sequence>
<proteinExistence type="predicted"/>
<name>A0A6A4RD81_9RHOB</name>
<accession>A0A6A4RD81</accession>
<dbReference type="Proteomes" id="UP000441586">
    <property type="component" value="Unassembled WGS sequence"/>
</dbReference>
<protein>
    <submittedName>
        <fullName evidence="1">Uncharacterized protein</fullName>
    </submittedName>
</protein>